<dbReference type="Proteomes" id="UP000248863">
    <property type="component" value="Unassembled WGS sequence"/>
</dbReference>
<gene>
    <name evidence="6" type="ORF">CH338_15345</name>
</gene>
<feature type="modified residue" description="N6-(pyridoxal phosphate)lysine" evidence="2 3">
    <location>
        <position position="50"/>
    </location>
</feature>
<proteinExistence type="inferred from homology"/>
<dbReference type="Pfam" id="PF01168">
    <property type="entry name" value="Ala_racemase_N"/>
    <property type="match status" value="1"/>
</dbReference>
<dbReference type="OrthoDB" id="9804072at2"/>
<dbReference type="InterPro" id="IPR001608">
    <property type="entry name" value="Ala_racemase_N"/>
</dbReference>
<dbReference type="PANTHER" id="PTHR10146">
    <property type="entry name" value="PROLINE SYNTHETASE CO-TRANSCRIBED BACTERIAL HOMOLOG PROTEIN"/>
    <property type="match status" value="1"/>
</dbReference>
<dbReference type="RefSeq" id="WP_111358019.1">
    <property type="nucleotide sequence ID" value="NZ_NHSK01000153.1"/>
</dbReference>
<keyword evidence="7" id="KW-1185">Reference proteome</keyword>
<dbReference type="EMBL" id="NPEU01000170">
    <property type="protein sequence ID" value="RAI37659.1"/>
    <property type="molecule type" value="Genomic_DNA"/>
</dbReference>
<dbReference type="PIRSF" id="PIRSF004848">
    <property type="entry name" value="YBL036c_PLPDEIII"/>
    <property type="match status" value="1"/>
</dbReference>
<comment type="cofactor">
    <cofactor evidence="3">
        <name>pyridoxal 5'-phosphate</name>
        <dbReference type="ChEBI" id="CHEBI:597326"/>
    </cofactor>
</comment>
<evidence type="ECO:0000256" key="1">
    <source>
        <dbReference type="ARBA" id="ARBA00022898"/>
    </source>
</evidence>
<reference evidence="6 7" key="1">
    <citation type="submission" date="2017-07" db="EMBL/GenBank/DDBJ databases">
        <title>Draft Genome Sequences of Select Purple Nonsulfur Bacteria.</title>
        <authorList>
            <person name="Lasarre B."/>
            <person name="Mckinlay J.B."/>
        </authorList>
    </citation>
    <scope>NUCLEOTIDE SEQUENCE [LARGE SCALE GENOMIC DNA]</scope>
    <source>
        <strain evidence="6 7">DSM 11907</strain>
    </source>
</reference>
<dbReference type="FunFam" id="3.20.20.10:FF:000018">
    <property type="entry name" value="Pyridoxal phosphate homeostasis protein"/>
    <property type="match status" value="1"/>
</dbReference>
<dbReference type="NCBIfam" id="TIGR00044">
    <property type="entry name" value="YggS family pyridoxal phosphate-dependent enzyme"/>
    <property type="match status" value="1"/>
</dbReference>
<protein>
    <recommendedName>
        <fullName evidence="2">Pyridoxal phosphate homeostasis protein</fullName>
        <shortName evidence="2">PLP homeostasis protein</shortName>
    </recommendedName>
</protein>
<evidence type="ECO:0000256" key="2">
    <source>
        <dbReference type="HAMAP-Rule" id="MF_02087"/>
    </source>
</evidence>
<evidence type="ECO:0000256" key="4">
    <source>
        <dbReference type="RuleBase" id="RU004514"/>
    </source>
</evidence>
<comment type="function">
    <text evidence="2">Pyridoxal 5'-phosphate (PLP)-binding protein, which is involved in PLP homeostasis.</text>
</comment>
<evidence type="ECO:0000313" key="7">
    <source>
        <dbReference type="Proteomes" id="UP000248863"/>
    </source>
</evidence>
<dbReference type="SUPFAM" id="SSF51419">
    <property type="entry name" value="PLP-binding barrel"/>
    <property type="match status" value="1"/>
</dbReference>
<sequence>MIPSEPRSPGPSEAEATPTDRLAAVQAGIAAACREAGRDPGTVTLVAVSKTFPVEAIEPVIAAGQRVFGENRVQEAKAKWPALRERHPGVALHMIGPLQSNKAREAVALFDAVHALDRPSLAAALAKEVQRAGRQPLLFVEVNTGAEPQKAGVLPEEADAFIAACRDVYGLTVGGLMCIPPFDEAPAPHFALTQKIARRNGLELLSMGMSDDYDVAIRFGATHVRIGTAIFGHRPKLDAGGPG</sequence>
<dbReference type="CDD" id="cd00635">
    <property type="entry name" value="PLPDE_III_YBL036c_like"/>
    <property type="match status" value="1"/>
</dbReference>
<dbReference type="AlphaFoldDB" id="A0A327KFT7"/>
<dbReference type="PANTHER" id="PTHR10146:SF14">
    <property type="entry name" value="PYRIDOXAL PHOSPHATE HOMEOSTASIS PROTEIN"/>
    <property type="match status" value="1"/>
</dbReference>
<organism evidence="6 7">
    <name type="scientific">Rhodoplanes elegans</name>
    <dbReference type="NCBI Taxonomy" id="29408"/>
    <lineage>
        <taxon>Bacteria</taxon>
        <taxon>Pseudomonadati</taxon>
        <taxon>Pseudomonadota</taxon>
        <taxon>Alphaproteobacteria</taxon>
        <taxon>Hyphomicrobiales</taxon>
        <taxon>Nitrobacteraceae</taxon>
        <taxon>Rhodoplanes</taxon>
    </lineage>
</organism>
<dbReference type="HAMAP" id="MF_02087">
    <property type="entry name" value="PLP_homeostasis"/>
    <property type="match status" value="1"/>
</dbReference>
<keyword evidence="1 2" id="KW-0663">Pyridoxal phosphate</keyword>
<comment type="caution">
    <text evidence="6">The sequence shown here is derived from an EMBL/GenBank/DDBJ whole genome shotgun (WGS) entry which is preliminary data.</text>
</comment>
<feature type="domain" description="Alanine racemase N-terminal" evidence="5">
    <location>
        <begin position="42"/>
        <end position="235"/>
    </location>
</feature>
<accession>A0A327KFT7</accession>
<comment type="similarity">
    <text evidence="2 4">Belongs to the pyridoxal phosphate-binding protein YggS/PROSC family.</text>
</comment>
<dbReference type="InterPro" id="IPR029066">
    <property type="entry name" value="PLP-binding_barrel"/>
</dbReference>
<dbReference type="Gene3D" id="3.20.20.10">
    <property type="entry name" value="Alanine racemase"/>
    <property type="match status" value="1"/>
</dbReference>
<evidence type="ECO:0000313" key="6">
    <source>
        <dbReference type="EMBL" id="RAI37659.1"/>
    </source>
</evidence>
<dbReference type="PROSITE" id="PS51257">
    <property type="entry name" value="PROKAR_LIPOPROTEIN"/>
    <property type="match status" value="1"/>
</dbReference>
<dbReference type="GO" id="GO:0030170">
    <property type="term" value="F:pyridoxal phosphate binding"/>
    <property type="evidence" value="ECO:0007669"/>
    <property type="project" value="UniProtKB-UniRule"/>
</dbReference>
<evidence type="ECO:0000256" key="3">
    <source>
        <dbReference type="PIRSR" id="PIRSR004848-1"/>
    </source>
</evidence>
<evidence type="ECO:0000259" key="5">
    <source>
        <dbReference type="Pfam" id="PF01168"/>
    </source>
</evidence>
<name>A0A327KFT7_9BRAD</name>
<dbReference type="InterPro" id="IPR011078">
    <property type="entry name" value="PyrdxlP_homeostasis"/>
</dbReference>